<comment type="subunit">
    <text evidence="7">Component of the Mediator complex.</text>
</comment>
<dbReference type="GO" id="GO:0006357">
    <property type="term" value="P:regulation of transcription by RNA polymerase II"/>
    <property type="evidence" value="ECO:0007669"/>
    <property type="project" value="InterPro"/>
</dbReference>
<dbReference type="OrthoDB" id="5414694at2759"/>
<evidence type="ECO:0000313" key="10">
    <source>
        <dbReference type="EMBL" id="EPS30012.1"/>
    </source>
</evidence>
<sequence length="203" mass="21449">MASRSPTIGTPLPKFSVIPDSPHKDVPETPAPVPFPAPQTFEIIPPLHSILLRLLSPQNAQTETGGVDAHNAGLPESSADPQSQTHQAPSTLSAGDNSNSAAAQTIPDMSAQDSSGLPALNVKDLPTATSSVRIRIQKARAVVETLPDVSRTVEEQQAEIAELEDRIAHLHAVISDFGHRAQQAHPGHAETTKAYIPGEATRP</sequence>
<dbReference type="Pfam" id="PF07544">
    <property type="entry name" value="Med9"/>
    <property type="match status" value="1"/>
</dbReference>
<keyword evidence="11" id="KW-1185">Reference proteome</keyword>
<keyword evidence="3 7" id="KW-0805">Transcription regulation</keyword>
<dbReference type="Proteomes" id="UP000019376">
    <property type="component" value="Unassembled WGS sequence"/>
</dbReference>
<feature type="compositionally biased region" description="Polar residues" evidence="9">
    <location>
        <begin position="79"/>
        <end position="102"/>
    </location>
</feature>
<evidence type="ECO:0000256" key="6">
    <source>
        <dbReference type="ARBA" id="ARBA00023242"/>
    </source>
</evidence>
<name>S8B5W7_PENO1</name>
<evidence type="ECO:0000256" key="7">
    <source>
        <dbReference type="RuleBase" id="RU364145"/>
    </source>
</evidence>
<protein>
    <recommendedName>
        <fullName evidence="7">Mediator of RNA polymerase II transcription subunit 9</fullName>
    </recommendedName>
    <alternativeName>
        <fullName evidence="7">Mediator complex subunit 9</fullName>
    </alternativeName>
</protein>
<feature type="coiled-coil region" evidence="8">
    <location>
        <begin position="146"/>
        <end position="173"/>
    </location>
</feature>
<keyword evidence="4 7" id="KW-0010">Activator</keyword>
<dbReference type="AlphaFoldDB" id="S8B5W7"/>
<keyword evidence="5 7" id="KW-0804">Transcription</keyword>
<comment type="subcellular location">
    <subcellularLocation>
        <location evidence="1 7">Nucleus</location>
    </subcellularLocation>
</comment>
<dbReference type="GO" id="GO:0003712">
    <property type="term" value="F:transcription coregulator activity"/>
    <property type="evidence" value="ECO:0007669"/>
    <property type="project" value="InterPro"/>
</dbReference>
<feature type="region of interest" description="Disordered" evidence="9">
    <location>
        <begin position="1"/>
        <end position="38"/>
    </location>
</feature>
<organism evidence="10 11">
    <name type="scientific">Penicillium oxalicum (strain 114-2 / CGMCC 5302)</name>
    <name type="common">Penicillium decumbens</name>
    <dbReference type="NCBI Taxonomy" id="933388"/>
    <lineage>
        <taxon>Eukaryota</taxon>
        <taxon>Fungi</taxon>
        <taxon>Dikarya</taxon>
        <taxon>Ascomycota</taxon>
        <taxon>Pezizomycotina</taxon>
        <taxon>Eurotiomycetes</taxon>
        <taxon>Eurotiomycetidae</taxon>
        <taxon>Eurotiales</taxon>
        <taxon>Aspergillaceae</taxon>
        <taxon>Penicillium</taxon>
    </lineage>
</organism>
<evidence type="ECO:0000256" key="5">
    <source>
        <dbReference type="ARBA" id="ARBA00023163"/>
    </source>
</evidence>
<dbReference type="EMBL" id="KB644412">
    <property type="protein sequence ID" value="EPS30012.1"/>
    <property type="molecule type" value="Genomic_DNA"/>
</dbReference>
<comment type="similarity">
    <text evidence="2 7">Belongs to the Mediator complex subunit 9 family.</text>
</comment>
<dbReference type="GO" id="GO:0016592">
    <property type="term" value="C:mediator complex"/>
    <property type="evidence" value="ECO:0007669"/>
    <property type="project" value="InterPro"/>
</dbReference>
<accession>S8B5W7</accession>
<dbReference type="STRING" id="933388.S8B5W7"/>
<dbReference type="HOGENOM" id="CLU_097220_1_0_1"/>
<evidence type="ECO:0000256" key="9">
    <source>
        <dbReference type="SAM" id="MobiDB-lite"/>
    </source>
</evidence>
<evidence type="ECO:0000256" key="4">
    <source>
        <dbReference type="ARBA" id="ARBA00023159"/>
    </source>
</evidence>
<evidence type="ECO:0000313" key="11">
    <source>
        <dbReference type="Proteomes" id="UP000019376"/>
    </source>
</evidence>
<feature type="region of interest" description="Disordered" evidence="9">
    <location>
        <begin position="61"/>
        <end position="102"/>
    </location>
</feature>
<evidence type="ECO:0000256" key="1">
    <source>
        <dbReference type="ARBA" id="ARBA00004123"/>
    </source>
</evidence>
<keyword evidence="8" id="KW-0175">Coiled coil</keyword>
<dbReference type="InterPro" id="IPR011425">
    <property type="entry name" value="Med9"/>
</dbReference>
<evidence type="ECO:0000256" key="8">
    <source>
        <dbReference type="SAM" id="Coils"/>
    </source>
</evidence>
<evidence type="ECO:0000256" key="3">
    <source>
        <dbReference type="ARBA" id="ARBA00023015"/>
    </source>
</evidence>
<dbReference type="PhylomeDB" id="S8B5W7"/>
<evidence type="ECO:0000256" key="2">
    <source>
        <dbReference type="ARBA" id="ARBA00008089"/>
    </source>
</evidence>
<reference evidence="10 11" key="1">
    <citation type="journal article" date="2013" name="PLoS ONE">
        <title>Genomic and secretomic analyses reveal unique features of the lignocellulolytic enzyme system of Penicillium decumbens.</title>
        <authorList>
            <person name="Liu G."/>
            <person name="Zhang L."/>
            <person name="Wei X."/>
            <person name="Zou G."/>
            <person name="Qin Y."/>
            <person name="Ma L."/>
            <person name="Li J."/>
            <person name="Zheng H."/>
            <person name="Wang S."/>
            <person name="Wang C."/>
            <person name="Xun L."/>
            <person name="Zhao G.-P."/>
            <person name="Zhou Z."/>
            <person name="Qu Y."/>
        </authorList>
    </citation>
    <scope>NUCLEOTIDE SEQUENCE [LARGE SCALE GENOMIC DNA]</scope>
    <source>
        <strain evidence="11">114-2 / CGMCC 5302</strain>
    </source>
</reference>
<gene>
    <name evidence="7" type="primary">MED9</name>
    <name evidence="10" type="ORF">PDE_04962</name>
</gene>
<feature type="region of interest" description="Disordered" evidence="9">
    <location>
        <begin position="180"/>
        <end position="203"/>
    </location>
</feature>
<keyword evidence="6 7" id="KW-0539">Nucleus</keyword>
<comment type="function">
    <text evidence="7">Component of the Mediator complex, a coactivator involved in the regulated transcription of nearly all RNA polymerase II-dependent genes. Mediator functions as a bridge to convey information from gene-specific regulatory proteins to the basal RNA polymerase II transcription machinery. Mediator is recruited to promoters by direct interactions with regulatory proteins and serves as a scaffold for the assembly of a functional preinitiation complex with RNA polymerase II and the general transcription factors.</text>
</comment>
<proteinExistence type="inferred from homology"/>
<dbReference type="eggNOG" id="ENOG502SW8C">
    <property type="taxonomic scope" value="Eukaryota"/>
</dbReference>